<dbReference type="RefSeq" id="WP_074867965.1">
    <property type="nucleotide sequence ID" value="NZ_FOAS01000009.1"/>
</dbReference>
<dbReference type="InterPro" id="IPR002327">
    <property type="entry name" value="Cyt_c_1A/1B"/>
</dbReference>
<dbReference type="InterPro" id="IPR009056">
    <property type="entry name" value="Cyt_c-like_dom"/>
</dbReference>
<dbReference type="PROSITE" id="PS51007">
    <property type="entry name" value="CYTC"/>
    <property type="match status" value="1"/>
</dbReference>
<dbReference type="GO" id="GO:0046872">
    <property type="term" value="F:metal ion binding"/>
    <property type="evidence" value="ECO:0007669"/>
    <property type="project" value="UniProtKB-KW"/>
</dbReference>
<dbReference type="EMBL" id="FOAS01000009">
    <property type="protein sequence ID" value="SEL20694.1"/>
    <property type="molecule type" value="Genomic_DNA"/>
</dbReference>
<feature type="chain" id="PRO_5010187328" evidence="7">
    <location>
        <begin position="19"/>
        <end position="148"/>
    </location>
</feature>
<sequence>MRTLVIGVLLGWLSPTLAGQPLTEYQPLLDEGLRERLQAADSAAGEAFFARKCAQCHDAAGDGIDFTGPLLWNVVNRPIAARAGFNYSAAMRATSGRWDLPALDYYLADTKRAIPGRSMNFGGISDAELRASVLLYLRSLSDAPVPLP</sequence>
<keyword evidence="4" id="KW-0249">Electron transport</keyword>
<dbReference type="InterPro" id="IPR036909">
    <property type="entry name" value="Cyt_c-like_dom_sf"/>
</dbReference>
<dbReference type="STRING" id="1429083.GCA_001885685_03030"/>
<keyword evidence="7" id="KW-0732">Signal</keyword>
<dbReference type="SUPFAM" id="SSF46626">
    <property type="entry name" value="Cytochrome c"/>
    <property type="match status" value="1"/>
</dbReference>
<dbReference type="GO" id="GO:0009055">
    <property type="term" value="F:electron transfer activity"/>
    <property type="evidence" value="ECO:0007669"/>
    <property type="project" value="InterPro"/>
</dbReference>
<gene>
    <name evidence="9" type="ORF">SAMN05216214_10982</name>
</gene>
<reference evidence="9 10" key="1">
    <citation type="submission" date="2016-10" db="EMBL/GenBank/DDBJ databases">
        <authorList>
            <person name="de Groot N.N."/>
        </authorList>
    </citation>
    <scope>NUCLEOTIDE SEQUENCE [LARGE SCALE GENOMIC DNA]</scope>
    <source>
        <strain evidence="9 10">JCM 19513</strain>
    </source>
</reference>
<proteinExistence type="predicted"/>
<dbReference type="Proteomes" id="UP000185766">
    <property type="component" value="Unassembled WGS sequence"/>
</dbReference>
<dbReference type="PANTHER" id="PTHR11961">
    <property type="entry name" value="CYTOCHROME C"/>
    <property type="match status" value="1"/>
</dbReference>
<feature type="signal peptide" evidence="7">
    <location>
        <begin position="1"/>
        <end position="18"/>
    </location>
</feature>
<accession>A0A1H7NB55</accession>
<dbReference type="PRINTS" id="PR00604">
    <property type="entry name" value="CYTCHRMECIAB"/>
</dbReference>
<evidence type="ECO:0000313" key="9">
    <source>
        <dbReference type="EMBL" id="SEL20694.1"/>
    </source>
</evidence>
<evidence type="ECO:0000256" key="4">
    <source>
        <dbReference type="ARBA" id="ARBA00022982"/>
    </source>
</evidence>
<dbReference type="Pfam" id="PF00034">
    <property type="entry name" value="Cytochrom_C"/>
    <property type="match status" value="1"/>
</dbReference>
<keyword evidence="1" id="KW-0813">Transport</keyword>
<dbReference type="GO" id="GO:0020037">
    <property type="term" value="F:heme binding"/>
    <property type="evidence" value="ECO:0007669"/>
    <property type="project" value="InterPro"/>
</dbReference>
<dbReference type="AlphaFoldDB" id="A0A1H7NB55"/>
<name>A0A1H7NB55_9GAMM</name>
<evidence type="ECO:0000256" key="6">
    <source>
        <dbReference type="PROSITE-ProRule" id="PRU00433"/>
    </source>
</evidence>
<protein>
    <submittedName>
        <fullName evidence="9">Cytochrome c</fullName>
    </submittedName>
</protein>
<feature type="domain" description="Cytochrome c" evidence="8">
    <location>
        <begin position="40"/>
        <end position="141"/>
    </location>
</feature>
<evidence type="ECO:0000256" key="5">
    <source>
        <dbReference type="ARBA" id="ARBA00023004"/>
    </source>
</evidence>
<evidence type="ECO:0000313" key="10">
    <source>
        <dbReference type="Proteomes" id="UP000185766"/>
    </source>
</evidence>
<dbReference type="Gene3D" id="1.10.760.10">
    <property type="entry name" value="Cytochrome c-like domain"/>
    <property type="match status" value="1"/>
</dbReference>
<keyword evidence="3 6" id="KW-0479">Metal-binding</keyword>
<evidence type="ECO:0000256" key="1">
    <source>
        <dbReference type="ARBA" id="ARBA00022448"/>
    </source>
</evidence>
<keyword evidence="2 6" id="KW-0349">Heme</keyword>
<keyword evidence="5 6" id="KW-0408">Iron</keyword>
<evidence type="ECO:0000256" key="7">
    <source>
        <dbReference type="SAM" id="SignalP"/>
    </source>
</evidence>
<evidence type="ECO:0000256" key="3">
    <source>
        <dbReference type="ARBA" id="ARBA00022723"/>
    </source>
</evidence>
<organism evidence="9 10">
    <name type="scientific">Atopomonas hussainii</name>
    <dbReference type="NCBI Taxonomy" id="1429083"/>
    <lineage>
        <taxon>Bacteria</taxon>
        <taxon>Pseudomonadati</taxon>
        <taxon>Pseudomonadota</taxon>
        <taxon>Gammaproteobacteria</taxon>
        <taxon>Pseudomonadales</taxon>
        <taxon>Pseudomonadaceae</taxon>
        <taxon>Atopomonas</taxon>
    </lineage>
</organism>
<keyword evidence="10" id="KW-1185">Reference proteome</keyword>
<evidence type="ECO:0000259" key="8">
    <source>
        <dbReference type="PROSITE" id="PS51007"/>
    </source>
</evidence>
<evidence type="ECO:0000256" key="2">
    <source>
        <dbReference type="ARBA" id="ARBA00022617"/>
    </source>
</evidence>